<feature type="region of interest" description="Disordered" evidence="1">
    <location>
        <begin position="453"/>
        <end position="481"/>
    </location>
</feature>
<feature type="compositionally biased region" description="Basic residues" evidence="1">
    <location>
        <begin position="1"/>
        <end position="13"/>
    </location>
</feature>
<evidence type="ECO:0000313" key="3">
    <source>
        <dbReference type="Proteomes" id="UP000193067"/>
    </source>
</evidence>
<organism evidence="2 3">
    <name type="scientific">Trametes coccinea (strain BRFM310)</name>
    <name type="common">Pycnoporus coccineus</name>
    <dbReference type="NCBI Taxonomy" id="1353009"/>
    <lineage>
        <taxon>Eukaryota</taxon>
        <taxon>Fungi</taxon>
        <taxon>Dikarya</taxon>
        <taxon>Basidiomycota</taxon>
        <taxon>Agaricomycotina</taxon>
        <taxon>Agaricomycetes</taxon>
        <taxon>Polyporales</taxon>
        <taxon>Polyporaceae</taxon>
        <taxon>Trametes</taxon>
    </lineage>
</organism>
<name>A0A1Y2J293_TRAC3</name>
<evidence type="ECO:0000313" key="2">
    <source>
        <dbReference type="EMBL" id="OSD07437.1"/>
    </source>
</evidence>
<evidence type="ECO:0000256" key="1">
    <source>
        <dbReference type="SAM" id="MobiDB-lite"/>
    </source>
</evidence>
<gene>
    <name evidence="2" type="ORF">PYCCODRAFT_1430684</name>
</gene>
<feature type="compositionally biased region" description="Low complexity" evidence="1">
    <location>
        <begin position="373"/>
        <end position="384"/>
    </location>
</feature>
<proteinExistence type="predicted"/>
<reference evidence="2 3" key="1">
    <citation type="journal article" date="2015" name="Biotechnol. Biofuels">
        <title>Enhanced degradation of softwood versus hardwood by the white-rot fungus Pycnoporus coccineus.</title>
        <authorList>
            <person name="Couturier M."/>
            <person name="Navarro D."/>
            <person name="Chevret D."/>
            <person name="Henrissat B."/>
            <person name="Piumi F."/>
            <person name="Ruiz-Duenas F.J."/>
            <person name="Martinez A.T."/>
            <person name="Grigoriev I.V."/>
            <person name="Riley R."/>
            <person name="Lipzen A."/>
            <person name="Berrin J.G."/>
            <person name="Master E.R."/>
            <person name="Rosso M.N."/>
        </authorList>
    </citation>
    <scope>NUCLEOTIDE SEQUENCE [LARGE SCALE GENOMIC DNA]</scope>
    <source>
        <strain evidence="2 3">BRFM310</strain>
    </source>
</reference>
<dbReference type="OrthoDB" id="3365399at2759"/>
<dbReference type="Proteomes" id="UP000193067">
    <property type="component" value="Unassembled WGS sequence"/>
</dbReference>
<feature type="compositionally biased region" description="Polar residues" evidence="1">
    <location>
        <begin position="64"/>
        <end position="74"/>
    </location>
</feature>
<sequence length="489" mass="52910">MSSRPKPRPRPRPRAPQAAATVAVDTDVPPPSSPGPSSAVTSTSPTPAAPPHSSIDDEDALFLRNQSRTAQTWRKINKLAEQKDSKKRKSSGSDSSDSEREAGSSPRSRKRKAQRRADKQGNLPDWTRKRPDELILSSDDSDDDILAGKKAAKSAVVEIPDSPSQTGRRHRTRSRSLTPPPALPQYAIARAQEAIRVIVGDVGRSASPTFDMADDSVDAVVLDPELASIAKRVKAEAERQGSTPAPEGGGPEIVTLKVIWKPHPLNPNGRPELWAMKQRRHENFHQLCAEIADLASVRSENVVLSLDGKRVFPSSTPHSVGIWAEAELEACDKITYQYLQENKRMRSESVAPPDLNDISHRFPSRARSPSVTELSDSGSGAAESSPEEKDTNTAEAFSLILVSERTKGKRITLRVLPTTKCGVIVRKFLEKAGLQDEYPVVTAATNGRGRAKATAKAPALSVDGDKMDPEAPIGDADLEDGDQVEVVGL</sequence>
<keyword evidence="3" id="KW-1185">Reference proteome</keyword>
<dbReference type="EMBL" id="KZ084088">
    <property type="protein sequence ID" value="OSD07437.1"/>
    <property type="molecule type" value="Genomic_DNA"/>
</dbReference>
<feature type="region of interest" description="Disordered" evidence="1">
    <location>
        <begin position="345"/>
        <end position="392"/>
    </location>
</feature>
<dbReference type="STRING" id="1353009.A0A1Y2J293"/>
<dbReference type="AlphaFoldDB" id="A0A1Y2J293"/>
<feature type="compositionally biased region" description="Low complexity" evidence="1">
    <location>
        <begin position="35"/>
        <end position="46"/>
    </location>
</feature>
<feature type="region of interest" description="Disordered" evidence="1">
    <location>
        <begin position="1"/>
        <end position="182"/>
    </location>
</feature>
<protein>
    <submittedName>
        <fullName evidence="2">Uncharacterized protein</fullName>
    </submittedName>
</protein>
<feature type="compositionally biased region" description="Low complexity" evidence="1">
    <location>
        <begin position="15"/>
        <end position="27"/>
    </location>
</feature>
<accession>A0A1Y2J293</accession>
<dbReference type="Gene3D" id="3.10.20.90">
    <property type="entry name" value="Phosphatidylinositol 3-kinase Catalytic Subunit, Chain A, domain 1"/>
    <property type="match status" value="2"/>
</dbReference>